<feature type="transmembrane region" description="Helical" evidence="16">
    <location>
        <begin position="145"/>
        <end position="162"/>
    </location>
</feature>
<comment type="pathway">
    <text evidence="3 16 17">Phospholipid metabolism; CDP-diacylglycerol biosynthesis; CDP-diacylglycerol from sn-glycerol 3-phosphate: step 3/3.</text>
</comment>
<evidence type="ECO:0000256" key="10">
    <source>
        <dbReference type="ARBA" id="ARBA00022695"/>
    </source>
</evidence>
<dbReference type="InterPro" id="IPR000374">
    <property type="entry name" value="PC_trans"/>
</dbReference>
<dbReference type="UniPathway" id="UPA00557">
    <property type="reaction ID" value="UER00614"/>
</dbReference>
<dbReference type="GO" id="GO:0016024">
    <property type="term" value="P:CDP-diacylglycerol biosynthetic process"/>
    <property type="evidence" value="ECO:0007669"/>
    <property type="project" value="UniProtKB-UniRule"/>
</dbReference>
<dbReference type="AlphaFoldDB" id="A0A1Q3FKC3"/>
<evidence type="ECO:0000256" key="6">
    <source>
        <dbReference type="ARBA" id="ARBA00012487"/>
    </source>
</evidence>
<feature type="transmembrane region" description="Helical" evidence="16">
    <location>
        <begin position="242"/>
        <end position="268"/>
    </location>
</feature>
<evidence type="ECO:0000256" key="14">
    <source>
        <dbReference type="ARBA" id="ARBA00023209"/>
    </source>
</evidence>
<feature type="region of interest" description="Disordered" evidence="18">
    <location>
        <begin position="1"/>
        <end position="72"/>
    </location>
</feature>
<feature type="transmembrane region" description="Helical" evidence="16">
    <location>
        <begin position="280"/>
        <end position="302"/>
    </location>
</feature>
<protein>
    <recommendedName>
        <fullName evidence="6 16">Phosphatidate cytidylyltransferase</fullName>
        <ecNumber evidence="6 16">2.7.7.41</ecNumber>
    </recommendedName>
</protein>
<evidence type="ECO:0000313" key="19">
    <source>
        <dbReference type="EMBL" id="JAV28050.1"/>
    </source>
</evidence>
<comment type="catalytic activity">
    <reaction evidence="1 16 17">
        <text>a 1,2-diacyl-sn-glycero-3-phosphate + CTP + H(+) = a CDP-1,2-diacyl-sn-glycerol + diphosphate</text>
        <dbReference type="Rhea" id="RHEA:16229"/>
        <dbReference type="ChEBI" id="CHEBI:15378"/>
        <dbReference type="ChEBI" id="CHEBI:33019"/>
        <dbReference type="ChEBI" id="CHEBI:37563"/>
        <dbReference type="ChEBI" id="CHEBI:58332"/>
        <dbReference type="ChEBI" id="CHEBI:58608"/>
        <dbReference type="EC" id="2.7.7.41"/>
    </reaction>
</comment>
<organism evidence="19">
    <name type="scientific">Culex tarsalis</name>
    <name type="common">Encephalitis mosquito</name>
    <dbReference type="NCBI Taxonomy" id="7177"/>
    <lineage>
        <taxon>Eukaryota</taxon>
        <taxon>Metazoa</taxon>
        <taxon>Ecdysozoa</taxon>
        <taxon>Arthropoda</taxon>
        <taxon>Hexapoda</taxon>
        <taxon>Insecta</taxon>
        <taxon>Pterygota</taxon>
        <taxon>Neoptera</taxon>
        <taxon>Endopterygota</taxon>
        <taxon>Diptera</taxon>
        <taxon>Nematocera</taxon>
        <taxon>Culicoidea</taxon>
        <taxon>Culicidae</taxon>
        <taxon>Culicinae</taxon>
        <taxon>Culicini</taxon>
        <taxon>Culex</taxon>
        <taxon>Culex</taxon>
    </lineage>
</organism>
<evidence type="ECO:0000256" key="12">
    <source>
        <dbReference type="ARBA" id="ARBA00023098"/>
    </source>
</evidence>
<keyword evidence="14 16" id="KW-0594">Phospholipid biosynthesis</keyword>
<evidence type="ECO:0000256" key="15">
    <source>
        <dbReference type="ARBA" id="ARBA00023264"/>
    </source>
</evidence>
<dbReference type="GO" id="GO:0005789">
    <property type="term" value="C:endoplasmic reticulum membrane"/>
    <property type="evidence" value="ECO:0007669"/>
    <property type="project" value="TreeGrafter"/>
</dbReference>
<feature type="transmembrane region" description="Helical" evidence="16">
    <location>
        <begin position="189"/>
        <end position="207"/>
    </location>
</feature>
<feature type="transmembrane region" description="Helical" evidence="16">
    <location>
        <begin position="90"/>
        <end position="109"/>
    </location>
</feature>
<keyword evidence="13 16" id="KW-0472">Membrane</keyword>
<keyword evidence="10 16" id="KW-0548">Nucleotidyltransferase</keyword>
<dbReference type="PANTHER" id="PTHR13773:SF8">
    <property type="entry name" value="PHOSPHATIDATE CYTIDYLYLTRANSFERASE, PHOTORECEPTOR-SPECIFIC"/>
    <property type="match status" value="1"/>
</dbReference>
<dbReference type="EC" id="2.7.7.41" evidence="6 16"/>
<evidence type="ECO:0000256" key="18">
    <source>
        <dbReference type="SAM" id="MobiDB-lite"/>
    </source>
</evidence>
<evidence type="ECO:0000256" key="13">
    <source>
        <dbReference type="ARBA" id="ARBA00023136"/>
    </source>
</evidence>
<reference evidence="19" key="1">
    <citation type="submission" date="2017-01" db="EMBL/GenBank/DDBJ databases">
        <title>A deep insight into the sialotranscriptome of adult male and female Cluex tarsalis mosquitoes.</title>
        <authorList>
            <person name="Ribeiro J.M."/>
            <person name="Moreira F."/>
            <person name="Bernard K.A."/>
            <person name="Calvo E."/>
        </authorList>
    </citation>
    <scope>NUCLEOTIDE SEQUENCE</scope>
    <source>
        <strain evidence="19">Kern County</strain>
        <tissue evidence="19">Salivary glands</tissue>
    </source>
</reference>
<evidence type="ECO:0000256" key="3">
    <source>
        <dbReference type="ARBA" id="ARBA00005119"/>
    </source>
</evidence>
<sequence>MSAEAEIRRRNIGEGDSLGESSLKPDDKGQKPAQESTTAESSDHIDSEEEKLPEEKYAEEMSKSLPQGTDKTPEVLGHALSGLPDRWRNWVIRGIFTWIMISGFCLIIYGGPLALMITALAVQVKCFEEIISIGYSVYRIHGLPWFRSLSWYFLVSSNYFFYGENLVDYFGVAVNRVDSLRFLVKYHRFLSFCLYIIGFVWFVLSLVKRYYMKQFSLFAWTHVALLIVVTQSYFIIQNIFEGLIWFIVPVSMIVCNDVMAYMFGFFFGRTPLIKLSPKKTWEGFIGGGFATVVFGLLFSYWLCQFQYFVCPIEYSESAGRMTIECEPSYLFRPQEYSIGSTTFTMYPFMLHSLSLSIFSSVIGPFGGFFASGFKRAFKIKDFGDMIPGHGGIMDRFDCQFLMATFVNVYISSFIRSASPQKLLNMVYSLKPEQQLQLFNQLKENLEERNIINLN</sequence>
<comment type="pathway">
    <text evidence="4">Lipid metabolism.</text>
</comment>
<evidence type="ECO:0000256" key="4">
    <source>
        <dbReference type="ARBA" id="ARBA00005189"/>
    </source>
</evidence>
<dbReference type="PIRSF" id="PIRSF018269">
    <property type="entry name" value="PC_trans_euk"/>
    <property type="match status" value="1"/>
</dbReference>
<evidence type="ECO:0000256" key="7">
    <source>
        <dbReference type="ARBA" id="ARBA00022516"/>
    </source>
</evidence>
<evidence type="ECO:0000256" key="8">
    <source>
        <dbReference type="ARBA" id="ARBA00022679"/>
    </source>
</evidence>
<keyword evidence="8 16" id="KW-0808">Transferase</keyword>
<dbReference type="PANTHER" id="PTHR13773">
    <property type="entry name" value="PHOSPHATIDATE CYTIDYLYLTRANSFERASE"/>
    <property type="match status" value="1"/>
</dbReference>
<keyword evidence="12 16" id="KW-0443">Lipid metabolism</keyword>
<proteinExistence type="inferred from homology"/>
<evidence type="ECO:0000256" key="16">
    <source>
        <dbReference type="PIRNR" id="PIRNR018269"/>
    </source>
</evidence>
<feature type="compositionally biased region" description="Basic and acidic residues" evidence="18">
    <location>
        <begin position="1"/>
        <end position="13"/>
    </location>
</feature>
<feature type="transmembrane region" description="Helical" evidence="16">
    <location>
        <begin position="348"/>
        <end position="370"/>
    </location>
</feature>
<name>A0A1Q3FKC3_CULTA</name>
<feature type="compositionally biased region" description="Basic and acidic residues" evidence="18">
    <location>
        <begin position="53"/>
        <end position="62"/>
    </location>
</feature>
<keyword evidence="11 16" id="KW-1133">Transmembrane helix</keyword>
<comment type="subcellular location">
    <subcellularLocation>
        <location evidence="2">Membrane</location>
        <topology evidence="2">Multi-pass membrane protein</topology>
    </subcellularLocation>
</comment>
<dbReference type="PROSITE" id="PS01315">
    <property type="entry name" value="CDS"/>
    <property type="match status" value="1"/>
</dbReference>
<evidence type="ECO:0000256" key="17">
    <source>
        <dbReference type="RuleBase" id="RU003938"/>
    </source>
</evidence>
<evidence type="ECO:0000256" key="2">
    <source>
        <dbReference type="ARBA" id="ARBA00004141"/>
    </source>
</evidence>
<evidence type="ECO:0000256" key="1">
    <source>
        <dbReference type="ARBA" id="ARBA00001698"/>
    </source>
</evidence>
<evidence type="ECO:0000256" key="11">
    <source>
        <dbReference type="ARBA" id="ARBA00022989"/>
    </source>
</evidence>
<evidence type="ECO:0000256" key="5">
    <source>
        <dbReference type="ARBA" id="ARBA00010185"/>
    </source>
</evidence>
<dbReference type="EMBL" id="GFDL01006995">
    <property type="protein sequence ID" value="JAV28050.1"/>
    <property type="molecule type" value="Transcribed_RNA"/>
</dbReference>
<dbReference type="Pfam" id="PF01148">
    <property type="entry name" value="CTP_transf_1"/>
    <property type="match status" value="1"/>
</dbReference>
<keyword evidence="7 16" id="KW-0444">Lipid biosynthesis</keyword>
<keyword evidence="9 16" id="KW-0812">Transmembrane</keyword>
<accession>A0A1Q3FKC3</accession>
<dbReference type="GO" id="GO:0004605">
    <property type="term" value="F:phosphatidate cytidylyltransferase activity"/>
    <property type="evidence" value="ECO:0007669"/>
    <property type="project" value="UniProtKB-UniRule"/>
</dbReference>
<dbReference type="InterPro" id="IPR016720">
    <property type="entry name" value="PC_Trfase_euk"/>
</dbReference>
<evidence type="ECO:0000256" key="9">
    <source>
        <dbReference type="ARBA" id="ARBA00022692"/>
    </source>
</evidence>
<comment type="similarity">
    <text evidence="5 16 17">Belongs to the CDS family.</text>
</comment>
<feature type="transmembrane region" description="Helical" evidence="16">
    <location>
        <begin position="219"/>
        <end position="236"/>
    </location>
</feature>
<keyword evidence="15 16" id="KW-1208">Phospholipid metabolism</keyword>